<feature type="domain" description="Glycosyltransferase subfamily 4-like N-terminal" evidence="2">
    <location>
        <begin position="14"/>
        <end position="176"/>
    </location>
</feature>
<reference evidence="3 4" key="1">
    <citation type="submission" date="2019-12" db="EMBL/GenBank/DDBJ databases">
        <authorList>
            <person name="Li C."/>
            <person name="Zhao J."/>
        </authorList>
    </citation>
    <scope>NUCLEOTIDE SEQUENCE [LARGE SCALE GENOMIC DNA]</scope>
    <source>
        <strain evidence="3 4">NEAU-DD11</strain>
    </source>
</reference>
<dbReference type="PANTHER" id="PTHR12526">
    <property type="entry name" value="GLYCOSYLTRANSFERASE"/>
    <property type="match status" value="1"/>
</dbReference>
<dbReference type="Pfam" id="PF00534">
    <property type="entry name" value="Glycos_transf_1"/>
    <property type="match status" value="1"/>
</dbReference>
<dbReference type="RefSeq" id="WP_160410163.1">
    <property type="nucleotide sequence ID" value="NZ_WSES01000008.1"/>
</dbReference>
<dbReference type="InterPro" id="IPR001296">
    <property type="entry name" value="Glyco_trans_1"/>
</dbReference>
<dbReference type="InterPro" id="IPR028098">
    <property type="entry name" value="Glyco_trans_4-like_N"/>
</dbReference>
<accession>A0A7X3G3X7</accession>
<evidence type="ECO:0000259" key="1">
    <source>
        <dbReference type="Pfam" id="PF00534"/>
    </source>
</evidence>
<feature type="domain" description="Glycosyl transferase family 1" evidence="1">
    <location>
        <begin position="187"/>
        <end position="349"/>
    </location>
</feature>
<evidence type="ECO:0000313" key="3">
    <source>
        <dbReference type="EMBL" id="MVW63043.1"/>
    </source>
</evidence>
<keyword evidence="3" id="KW-0808">Transferase</keyword>
<comment type="caution">
    <text evidence="3">The sequence shown here is derived from an EMBL/GenBank/DDBJ whole genome shotgun (WGS) entry which is preliminary data.</text>
</comment>
<dbReference type="Pfam" id="PF13439">
    <property type="entry name" value="Glyco_transf_4"/>
    <property type="match status" value="1"/>
</dbReference>
<name>A0A7X3G3X7_9BURK</name>
<evidence type="ECO:0000259" key="2">
    <source>
        <dbReference type="Pfam" id="PF13439"/>
    </source>
</evidence>
<gene>
    <name evidence="3" type="ORF">GPY61_24285</name>
</gene>
<protein>
    <submittedName>
        <fullName evidence="3">Glycosyltransferase</fullName>
    </submittedName>
</protein>
<dbReference type="Proteomes" id="UP000443353">
    <property type="component" value="Unassembled WGS sequence"/>
</dbReference>
<proteinExistence type="predicted"/>
<dbReference type="EMBL" id="WSES01000008">
    <property type="protein sequence ID" value="MVW63043.1"/>
    <property type="molecule type" value="Genomic_DNA"/>
</dbReference>
<organism evidence="3 4">
    <name type="scientific">Massilia cellulosiltytica</name>
    <dbReference type="NCBI Taxonomy" id="2683234"/>
    <lineage>
        <taxon>Bacteria</taxon>
        <taxon>Pseudomonadati</taxon>
        <taxon>Pseudomonadota</taxon>
        <taxon>Betaproteobacteria</taxon>
        <taxon>Burkholderiales</taxon>
        <taxon>Oxalobacteraceae</taxon>
        <taxon>Telluria group</taxon>
        <taxon>Massilia</taxon>
    </lineage>
</organism>
<dbReference type="SUPFAM" id="SSF53756">
    <property type="entry name" value="UDP-Glycosyltransferase/glycogen phosphorylase"/>
    <property type="match status" value="1"/>
</dbReference>
<dbReference type="AlphaFoldDB" id="A0A7X3G3X7"/>
<dbReference type="GO" id="GO:0016757">
    <property type="term" value="F:glycosyltransferase activity"/>
    <property type="evidence" value="ECO:0007669"/>
    <property type="project" value="InterPro"/>
</dbReference>
<dbReference type="Gene3D" id="3.40.50.2000">
    <property type="entry name" value="Glycogen Phosphorylase B"/>
    <property type="match status" value="2"/>
</dbReference>
<sequence length="384" mass="41804">MNRRLVILTTSLDFGGAETQLVRIATRLRQRGWEVLVVSMRLPRAFEAELAEAGIAVETLAIQRSVTLPLAFLKMCGIVRRVRPAVVLSFMVHANILARLSRLFSPMPRLICSARSVTEQSSRGGTRWRDLAYRLTDRLCDLTVQNSDAGRRRYVSVGATPERKIMVIPNGLDLSRFHPDADARAAVRASLGVSNDVFVWLAVGRLEEEKDYPLMLAAFAQAVQQRPGRLVVVGKGIQLGKLEQLAAELGIAAAVTFFGVSKEVPRLMAAADALVLSSLWEGLPNVLIEAAATALPAVTTDVGGSAEVVLHGETGMVVQGRSPEQLAQAMRYLMGLEPAQLKAFGMRAREYAERAYALDAVVDRWEAVLDPVAKGHTADIPLMG</sequence>
<evidence type="ECO:0000313" key="4">
    <source>
        <dbReference type="Proteomes" id="UP000443353"/>
    </source>
</evidence>
<keyword evidence="4" id="KW-1185">Reference proteome</keyword>